<gene>
    <name evidence="1" type="ORF">OWV82_005030</name>
</gene>
<comment type="caution">
    <text evidence="1">The sequence shown here is derived from an EMBL/GenBank/DDBJ whole genome shotgun (WGS) entry which is preliminary data.</text>
</comment>
<protein>
    <submittedName>
        <fullName evidence="1">E3 ubiquitin-protein ligase RMA1H1</fullName>
    </submittedName>
</protein>
<organism evidence="1 2">
    <name type="scientific">Melia azedarach</name>
    <name type="common">Chinaberry tree</name>
    <dbReference type="NCBI Taxonomy" id="155640"/>
    <lineage>
        <taxon>Eukaryota</taxon>
        <taxon>Viridiplantae</taxon>
        <taxon>Streptophyta</taxon>
        <taxon>Embryophyta</taxon>
        <taxon>Tracheophyta</taxon>
        <taxon>Spermatophyta</taxon>
        <taxon>Magnoliopsida</taxon>
        <taxon>eudicotyledons</taxon>
        <taxon>Gunneridae</taxon>
        <taxon>Pentapetalae</taxon>
        <taxon>rosids</taxon>
        <taxon>malvids</taxon>
        <taxon>Sapindales</taxon>
        <taxon>Meliaceae</taxon>
        <taxon>Melia</taxon>
    </lineage>
</organism>
<keyword evidence="2" id="KW-1185">Reference proteome</keyword>
<dbReference type="EMBL" id="CM051395">
    <property type="protein sequence ID" value="KAJ4726294.1"/>
    <property type="molecule type" value="Genomic_DNA"/>
</dbReference>
<evidence type="ECO:0000313" key="1">
    <source>
        <dbReference type="EMBL" id="KAJ4726294.1"/>
    </source>
</evidence>
<reference evidence="1 2" key="1">
    <citation type="journal article" date="2023" name="Science">
        <title>Complex scaffold remodeling in plant triterpene biosynthesis.</title>
        <authorList>
            <person name="De La Pena R."/>
            <person name="Hodgson H."/>
            <person name="Liu J.C."/>
            <person name="Stephenson M.J."/>
            <person name="Martin A.C."/>
            <person name="Owen C."/>
            <person name="Harkess A."/>
            <person name="Leebens-Mack J."/>
            <person name="Jimenez L.E."/>
            <person name="Osbourn A."/>
            <person name="Sattely E.S."/>
        </authorList>
    </citation>
    <scope>NUCLEOTIDE SEQUENCE [LARGE SCALE GENOMIC DNA]</scope>
    <source>
        <strain evidence="2">cv. JPN11</strain>
        <tissue evidence="1">Leaf</tissue>
    </source>
</reference>
<name>A0ACC1YSG6_MELAZ</name>
<sequence>MAAEAYSSVSESEKPNLGMVIPRRPRPSMLNSSVTSGTTSARHSTQRSHTDYFQSQTESFHYPSHTPIAFSSLGGMATISFFNPLIGLFGGMALGRIFGGSAMSLFTYPSTNPLFVSNNPRIRRQEMEVERCLNRVSFFLFCCLVLCLLLF</sequence>
<dbReference type="Proteomes" id="UP001164539">
    <property type="component" value="Chromosome 2"/>
</dbReference>
<accession>A0ACC1YSG6</accession>
<proteinExistence type="predicted"/>
<evidence type="ECO:0000313" key="2">
    <source>
        <dbReference type="Proteomes" id="UP001164539"/>
    </source>
</evidence>